<proteinExistence type="predicted"/>
<reference evidence="2 3" key="1">
    <citation type="submission" date="2022-05" db="EMBL/GenBank/DDBJ databases">
        <authorList>
            <consortium name="Genoscope - CEA"/>
            <person name="William W."/>
        </authorList>
    </citation>
    <scope>NUCLEOTIDE SEQUENCE [LARGE SCALE GENOMIC DNA]</scope>
</reference>
<feature type="non-terminal residue" evidence="2">
    <location>
        <position position="1"/>
    </location>
</feature>
<comment type="caution">
    <text evidence="2">The sequence shown here is derived from an EMBL/GenBank/DDBJ whole genome shotgun (WGS) entry which is preliminary data.</text>
</comment>
<feature type="non-terminal residue" evidence="2">
    <location>
        <position position="146"/>
    </location>
</feature>
<dbReference type="EMBL" id="CALNXK010000016">
    <property type="protein sequence ID" value="CAH3103593.1"/>
    <property type="molecule type" value="Genomic_DNA"/>
</dbReference>
<organism evidence="2 3">
    <name type="scientific">Porites lobata</name>
    <dbReference type="NCBI Taxonomy" id="104759"/>
    <lineage>
        <taxon>Eukaryota</taxon>
        <taxon>Metazoa</taxon>
        <taxon>Cnidaria</taxon>
        <taxon>Anthozoa</taxon>
        <taxon>Hexacorallia</taxon>
        <taxon>Scleractinia</taxon>
        <taxon>Fungiina</taxon>
        <taxon>Poritidae</taxon>
        <taxon>Porites</taxon>
    </lineage>
</organism>
<evidence type="ECO:0000256" key="1">
    <source>
        <dbReference type="SAM" id="MobiDB-lite"/>
    </source>
</evidence>
<feature type="region of interest" description="Disordered" evidence="1">
    <location>
        <begin position="1"/>
        <end position="23"/>
    </location>
</feature>
<keyword evidence="3" id="KW-1185">Reference proteome</keyword>
<accession>A0ABN8NC28</accession>
<gene>
    <name evidence="2" type="ORF">PLOB_00011327</name>
</gene>
<protein>
    <submittedName>
        <fullName evidence="2">Uncharacterized protein</fullName>
    </submittedName>
</protein>
<sequence length="146" mass="16698">NQELKESGSEEFRDSWNHGIKDQGPGIKGFKECQRRISSIHSIGPKFNYYCKGVCFIDTTDGIRVQSPTKTVRQNHATYKRLTGVHCIAGISHITRKTTSTTNCTKSIEKLEWFQPIIISKHTKNTEEEEEKDSISNSFETAIRIY</sequence>
<feature type="compositionally biased region" description="Basic and acidic residues" evidence="1">
    <location>
        <begin position="1"/>
        <end position="21"/>
    </location>
</feature>
<evidence type="ECO:0000313" key="3">
    <source>
        <dbReference type="Proteomes" id="UP001159405"/>
    </source>
</evidence>
<evidence type="ECO:0000313" key="2">
    <source>
        <dbReference type="EMBL" id="CAH3103593.1"/>
    </source>
</evidence>
<dbReference type="Proteomes" id="UP001159405">
    <property type="component" value="Unassembled WGS sequence"/>
</dbReference>
<name>A0ABN8NC28_9CNID</name>